<feature type="repeat" description="ANK" evidence="3">
    <location>
        <begin position="55"/>
        <end position="77"/>
    </location>
</feature>
<feature type="compositionally biased region" description="Basic and acidic residues" evidence="4">
    <location>
        <begin position="668"/>
        <end position="682"/>
    </location>
</feature>
<keyword evidence="2 3" id="KW-0040">ANK repeat</keyword>
<dbReference type="SMART" id="SM00248">
    <property type="entry name" value="ANK"/>
    <property type="match status" value="3"/>
</dbReference>
<keyword evidence="5" id="KW-0472">Membrane</keyword>
<evidence type="ECO:0000313" key="6">
    <source>
        <dbReference type="EMBL" id="CAE7310128.1"/>
    </source>
</evidence>
<name>A0A812NW70_9DINO</name>
<gene>
    <name evidence="6" type="primary">ANKS1A</name>
    <name evidence="6" type="ORF">SNAT2548_LOCUS16289</name>
</gene>
<evidence type="ECO:0000256" key="4">
    <source>
        <dbReference type="SAM" id="MobiDB-lite"/>
    </source>
</evidence>
<evidence type="ECO:0000256" key="3">
    <source>
        <dbReference type="PROSITE-ProRule" id="PRU00023"/>
    </source>
</evidence>
<sequence>MEIVQRLLAAWPAGAQERDYRGQVPLHRACLNGSVPVAQVLLEKWPEGLKLVDLNDMTVFHYAAQSGSVELVQLLLQEWPEGLKLVDLNDETVFHCAARSGSVELVRLLLQEWPAGLKLLTTYRWTVFQFADSVEVLRLLLQEWPDGWKAQGLDCRLMVEMACNGSKVEIQSFNEAAADLKCFNAVRLSKWHLELWLDNCDGKAIWRDVHGALADRLKDQEAKDYLRSRARVGDLIVETLADGRTWAALIGATSAALLVVGLERCKGQVGASPENLEFLDGAKLAVGKAFAQCLWLLRLFRWLEILAAVCFLGMALLFMNWAWWMPLSVLSYVLPAVGIHGVRKLIRTPALAIMTKGTSAQVAAFIRAVVLLGILLGIVIVILFSSNTRQSPLLNPLFEEWGGAKGSQWGESRLSDHWLFRWVPEDVTAMGIFGVCLLFFLGSLCFYLVWLLCCILPDCCLWPCWRTPPQHEQTSIKQQVVRDVLQTCCREDLQYVHDAPRKIAAIKKVDWPWQGGGLWTHVALMMLDVGLDINTVFTFLSGQHYWFAAVMTFLVVRSTLKQLSILSPWHLSKAVQRSVDRGLLRKDLLDFLEEEKRSESFFCACVTAYSMFFAAQTAIQLLVQFGSLLLGTILFSGYAVQLCDLDLEEITPPEFCQERSNAGQNAEVAEKGPDAHEAPREEAATKELVVAVNVVPSLVKRPLVPAPPGDPCEYQSPEATEAMEHVQSI</sequence>
<dbReference type="EMBL" id="CAJNDS010002079">
    <property type="protein sequence ID" value="CAE7310128.1"/>
    <property type="molecule type" value="Genomic_DNA"/>
</dbReference>
<proteinExistence type="predicted"/>
<dbReference type="PROSITE" id="PS50297">
    <property type="entry name" value="ANK_REP_REGION"/>
    <property type="match status" value="2"/>
</dbReference>
<dbReference type="Gene3D" id="1.25.40.20">
    <property type="entry name" value="Ankyrin repeat-containing domain"/>
    <property type="match status" value="1"/>
</dbReference>
<feature type="transmembrane region" description="Helical" evidence="5">
    <location>
        <begin position="364"/>
        <end position="384"/>
    </location>
</feature>
<evidence type="ECO:0000256" key="2">
    <source>
        <dbReference type="ARBA" id="ARBA00023043"/>
    </source>
</evidence>
<dbReference type="InterPro" id="IPR036770">
    <property type="entry name" value="Ankyrin_rpt-contain_sf"/>
</dbReference>
<keyword evidence="5" id="KW-1133">Transmembrane helix</keyword>
<evidence type="ECO:0000256" key="5">
    <source>
        <dbReference type="SAM" id="Phobius"/>
    </source>
</evidence>
<keyword evidence="5" id="KW-0812">Transmembrane</keyword>
<feature type="transmembrane region" description="Helical" evidence="5">
    <location>
        <begin position="427"/>
        <end position="450"/>
    </location>
</feature>
<feature type="repeat" description="ANK" evidence="3">
    <location>
        <begin position="21"/>
        <end position="44"/>
    </location>
</feature>
<keyword evidence="1" id="KW-0677">Repeat</keyword>
<dbReference type="PANTHER" id="PTHR24198">
    <property type="entry name" value="ANKYRIN REPEAT AND PROTEIN KINASE DOMAIN-CONTAINING PROTEIN"/>
    <property type="match status" value="1"/>
</dbReference>
<comment type="caution">
    <text evidence="6">The sequence shown here is derived from an EMBL/GenBank/DDBJ whole genome shotgun (WGS) entry which is preliminary data.</text>
</comment>
<evidence type="ECO:0000256" key="1">
    <source>
        <dbReference type="ARBA" id="ARBA00022737"/>
    </source>
</evidence>
<protein>
    <submittedName>
        <fullName evidence="6">ANKS1A protein</fullName>
    </submittedName>
</protein>
<dbReference type="InterPro" id="IPR002110">
    <property type="entry name" value="Ankyrin_rpt"/>
</dbReference>
<dbReference type="SUPFAM" id="SSF48403">
    <property type="entry name" value="Ankyrin repeat"/>
    <property type="match status" value="1"/>
</dbReference>
<reference evidence="6" key="1">
    <citation type="submission" date="2021-02" db="EMBL/GenBank/DDBJ databases">
        <authorList>
            <person name="Dougan E. K."/>
            <person name="Rhodes N."/>
            <person name="Thang M."/>
            <person name="Chan C."/>
        </authorList>
    </citation>
    <scope>NUCLEOTIDE SEQUENCE</scope>
</reference>
<dbReference type="PANTHER" id="PTHR24198:SF165">
    <property type="entry name" value="ANKYRIN REPEAT-CONTAINING PROTEIN-RELATED"/>
    <property type="match status" value="1"/>
</dbReference>
<dbReference type="Pfam" id="PF13606">
    <property type="entry name" value="Ank_3"/>
    <property type="match status" value="1"/>
</dbReference>
<evidence type="ECO:0000313" key="7">
    <source>
        <dbReference type="Proteomes" id="UP000604046"/>
    </source>
</evidence>
<feature type="region of interest" description="Disordered" evidence="4">
    <location>
        <begin position="658"/>
        <end position="682"/>
    </location>
</feature>
<dbReference type="Proteomes" id="UP000604046">
    <property type="component" value="Unassembled WGS sequence"/>
</dbReference>
<keyword evidence="7" id="KW-1185">Reference proteome</keyword>
<dbReference type="Pfam" id="PF12796">
    <property type="entry name" value="Ank_2"/>
    <property type="match status" value="1"/>
</dbReference>
<dbReference type="AlphaFoldDB" id="A0A812NW70"/>
<feature type="transmembrane region" description="Helical" evidence="5">
    <location>
        <begin position="305"/>
        <end position="324"/>
    </location>
</feature>
<organism evidence="6 7">
    <name type="scientific">Symbiodinium natans</name>
    <dbReference type="NCBI Taxonomy" id="878477"/>
    <lineage>
        <taxon>Eukaryota</taxon>
        <taxon>Sar</taxon>
        <taxon>Alveolata</taxon>
        <taxon>Dinophyceae</taxon>
        <taxon>Suessiales</taxon>
        <taxon>Symbiodiniaceae</taxon>
        <taxon>Symbiodinium</taxon>
    </lineage>
</organism>
<accession>A0A812NW70</accession>
<dbReference type="OrthoDB" id="448482at2759"/>
<dbReference type="PROSITE" id="PS50088">
    <property type="entry name" value="ANK_REPEAT"/>
    <property type="match status" value="2"/>
</dbReference>